<dbReference type="EMBL" id="JAULSU010000001">
    <property type="protein sequence ID" value="KAK0632906.1"/>
    <property type="molecule type" value="Genomic_DNA"/>
</dbReference>
<comment type="caution">
    <text evidence="19">The sequence shown here is derived from an EMBL/GenBank/DDBJ whole genome shotgun (WGS) entry which is preliminary data.</text>
</comment>
<dbReference type="EC" id="1.14.99.56" evidence="15"/>
<dbReference type="PROSITE" id="PS00562">
    <property type="entry name" value="CBM1_1"/>
    <property type="match status" value="1"/>
</dbReference>
<dbReference type="GO" id="GO:0030248">
    <property type="term" value="F:cellulose binding"/>
    <property type="evidence" value="ECO:0007669"/>
    <property type="project" value="InterPro"/>
</dbReference>
<evidence type="ECO:0000256" key="16">
    <source>
        <dbReference type="SAM" id="MobiDB-lite"/>
    </source>
</evidence>
<dbReference type="GO" id="GO:0004497">
    <property type="term" value="F:monooxygenase activity"/>
    <property type="evidence" value="ECO:0007669"/>
    <property type="project" value="UniProtKB-KW"/>
</dbReference>
<dbReference type="Gene3D" id="2.70.50.70">
    <property type="match status" value="1"/>
</dbReference>
<keyword evidence="7" id="KW-0560">Oxidoreductase</keyword>
<keyword evidence="5 17" id="KW-0732">Signal</keyword>
<keyword evidence="19" id="KW-0378">Hydrolase</keyword>
<dbReference type="InterPro" id="IPR000254">
    <property type="entry name" value="CBD"/>
</dbReference>
<evidence type="ECO:0000256" key="13">
    <source>
        <dbReference type="ARBA" id="ARBA00044502"/>
    </source>
</evidence>
<keyword evidence="9" id="KW-0503">Monooxygenase</keyword>
<dbReference type="GO" id="GO:0016787">
    <property type="term" value="F:hydrolase activity"/>
    <property type="evidence" value="ECO:0007669"/>
    <property type="project" value="UniProtKB-KW"/>
</dbReference>
<keyword evidence="11" id="KW-0119">Carbohydrate metabolism</keyword>
<proteinExistence type="inferred from homology"/>
<keyword evidence="6" id="KW-0136">Cellulose degradation</keyword>
<evidence type="ECO:0000256" key="12">
    <source>
        <dbReference type="ARBA" id="ARBA00023326"/>
    </source>
</evidence>
<evidence type="ECO:0000256" key="15">
    <source>
        <dbReference type="ARBA" id="ARBA00047174"/>
    </source>
</evidence>
<keyword evidence="8" id="KW-0186">Copper</keyword>
<evidence type="ECO:0000256" key="11">
    <source>
        <dbReference type="ARBA" id="ARBA00023277"/>
    </source>
</evidence>
<dbReference type="Proteomes" id="UP001175000">
    <property type="component" value="Unassembled WGS sequence"/>
</dbReference>
<dbReference type="Pfam" id="PF03443">
    <property type="entry name" value="AA9"/>
    <property type="match status" value="1"/>
</dbReference>
<dbReference type="PANTHER" id="PTHR33353">
    <property type="entry name" value="PUTATIVE (AFU_ORTHOLOGUE AFUA_1G12560)-RELATED"/>
    <property type="match status" value="1"/>
</dbReference>
<gene>
    <name evidence="19" type="ORF">B0T14DRAFT_505422</name>
</gene>
<feature type="region of interest" description="Disordered" evidence="16">
    <location>
        <begin position="240"/>
        <end position="270"/>
    </location>
</feature>
<evidence type="ECO:0000256" key="1">
    <source>
        <dbReference type="ARBA" id="ARBA00001973"/>
    </source>
</evidence>
<dbReference type="PANTHER" id="PTHR33353:SF11">
    <property type="entry name" value="GLYCOSYLHYDROLASE FAMILY 61-7 PROTEIN"/>
    <property type="match status" value="1"/>
</dbReference>
<organism evidence="19 20">
    <name type="scientific">Immersiella caudata</name>
    <dbReference type="NCBI Taxonomy" id="314043"/>
    <lineage>
        <taxon>Eukaryota</taxon>
        <taxon>Fungi</taxon>
        <taxon>Dikarya</taxon>
        <taxon>Ascomycota</taxon>
        <taxon>Pezizomycotina</taxon>
        <taxon>Sordariomycetes</taxon>
        <taxon>Sordariomycetidae</taxon>
        <taxon>Sordariales</taxon>
        <taxon>Lasiosphaeriaceae</taxon>
        <taxon>Immersiella</taxon>
    </lineage>
</organism>
<comment type="similarity">
    <text evidence="13">Belongs to the polysaccharide monooxygenase AA9 family.</text>
</comment>
<keyword evidence="12" id="KW-0624">Polysaccharide degradation</keyword>
<evidence type="ECO:0000256" key="8">
    <source>
        <dbReference type="ARBA" id="ARBA00023008"/>
    </source>
</evidence>
<evidence type="ECO:0000256" key="6">
    <source>
        <dbReference type="ARBA" id="ARBA00023001"/>
    </source>
</evidence>
<keyword evidence="4" id="KW-0479">Metal-binding</keyword>
<evidence type="ECO:0000256" key="4">
    <source>
        <dbReference type="ARBA" id="ARBA00022723"/>
    </source>
</evidence>
<comment type="catalytic activity">
    <reaction evidence="14">
        <text>[(1-&gt;4)-beta-D-glucosyl]n+m + reduced acceptor + O2 = 4-dehydro-beta-D-glucosyl-[(1-&gt;4)-beta-D-glucosyl]n-1 + [(1-&gt;4)-beta-D-glucosyl]m + acceptor + H2O.</text>
        <dbReference type="EC" id="1.14.99.56"/>
    </reaction>
</comment>
<sequence length="323" mass="34385">MRELFTLAALMLAAVPDVSAHYIFQQLAVGGTKNPVFKYIRQNTNYNSPVTDLSANDLRCNVGGSSGAATETLTMKAGDSFTFHTDTPVYHQGPVSLYMSKAPGAVSQYDGSGGWFKIHEWGPSFPGGTWPLSSKQTGTRTSSDTNTDADQYTFNIPSCLSNGEYLLRIESIGIHNPWPAGLPQFYVSCAQIKLTGGGNANPTTVKIPGVFKESDPGYTANIYTNFNSYTVPGPAVWKCGDANGEAPAETETGSEESTGEATPTEPEPTTFITSTIAATPEVETPTCATNKYGQCGGIGFTGCAYCADGSTCFKQNDYYSQCV</sequence>
<evidence type="ECO:0000256" key="3">
    <source>
        <dbReference type="ARBA" id="ARBA00022525"/>
    </source>
</evidence>
<dbReference type="InterPro" id="IPR005103">
    <property type="entry name" value="AA9_LPMO"/>
</dbReference>
<dbReference type="Pfam" id="PF00734">
    <property type="entry name" value="CBM_1"/>
    <property type="match status" value="1"/>
</dbReference>
<dbReference type="PROSITE" id="PS51164">
    <property type="entry name" value="CBM1_2"/>
    <property type="match status" value="1"/>
</dbReference>
<feature type="chain" id="PRO_5041225208" description="lytic cellulose monooxygenase (C4-dehydrogenating)" evidence="17">
    <location>
        <begin position="21"/>
        <end position="323"/>
    </location>
</feature>
<evidence type="ECO:0000313" key="20">
    <source>
        <dbReference type="Proteomes" id="UP001175000"/>
    </source>
</evidence>
<protein>
    <recommendedName>
        <fullName evidence="15">lytic cellulose monooxygenase (C4-dehydrogenating)</fullName>
        <ecNumber evidence="15">1.14.99.56</ecNumber>
    </recommendedName>
</protein>
<name>A0AA39XFZ0_9PEZI</name>
<evidence type="ECO:0000313" key="19">
    <source>
        <dbReference type="EMBL" id="KAK0632906.1"/>
    </source>
</evidence>
<evidence type="ECO:0000256" key="9">
    <source>
        <dbReference type="ARBA" id="ARBA00023033"/>
    </source>
</evidence>
<feature type="signal peptide" evidence="17">
    <location>
        <begin position="1"/>
        <end position="20"/>
    </location>
</feature>
<evidence type="ECO:0000259" key="18">
    <source>
        <dbReference type="PROSITE" id="PS51164"/>
    </source>
</evidence>
<keyword evidence="20" id="KW-1185">Reference proteome</keyword>
<dbReference type="CDD" id="cd21175">
    <property type="entry name" value="LPMO_AA9"/>
    <property type="match status" value="1"/>
</dbReference>
<evidence type="ECO:0000256" key="10">
    <source>
        <dbReference type="ARBA" id="ARBA00023157"/>
    </source>
</evidence>
<dbReference type="GO" id="GO:0005576">
    <property type="term" value="C:extracellular region"/>
    <property type="evidence" value="ECO:0007669"/>
    <property type="project" value="UniProtKB-SubCell"/>
</dbReference>
<evidence type="ECO:0000256" key="14">
    <source>
        <dbReference type="ARBA" id="ARBA00045077"/>
    </source>
</evidence>
<feature type="domain" description="CBM1" evidence="18">
    <location>
        <begin position="287"/>
        <end position="323"/>
    </location>
</feature>
<evidence type="ECO:0000256" key="5">
    <source>
        <dbReference type="ARBA" id="ARBA00022729"/>
    </source>
</evidence>
<dbReference type="InterPro" id="IPR049892">
    <property type="entry name" value="AA9"/>
</dbReference>
<dbReference type="GO" id="GO:0046872">
    <property type="term" value="F:metal ion binding"/>
    <property type="evidence" value="ECO:0007669"/>
    <property type="project" value="UniProtKB-KW"/>
</dbReference>
<dbReference type="InterPro" id="IPR035971">
    <property type="entry name" value="CBD_sf"/>
</dbReference>
<comment type="subcellular location">
    <subcellularLocation>
        <location evidence="2">Secreted</location>
    </subcellularLocation>
</comment>
<evidence type="ECO:0000256" key="7">
    <source>
        <dbReference type="ARBA" id="ARBA00023002"/>
    </source>
</evidence>
<comment type="cofactor">
    <cofactor evidence="1">
        <name>Cu(2+)</name>
        <dbReference type="ChEBI" id="CHEBI:29036"/>
    </cofactor>
</comment>
<keyword evidence="10" id="KW-1015">Disulfide bond</keyword>
<keyword evidence="3" id="KW-0964">Secreted</keyword>
<evidence type="ECO:0000256" key="2">
    <source>
        <dbReference type="ARBA" id="ARBA00004613"/>
    </source>
</evidence>
<accession>A0AA39XFZ0</accession>
<feature type="compositionally biased region" description="Low complexity" evidence="16">
    <location>
        <begin position="259"/>
        <end position="270"/>
    </location>
</feature>
<dbReference type="GO" id="GO:0030245">
    <property type="term" value="P:cellulose catabolic process"/>
    <property type="evidence" value="ECO:0007669"/>
    <property type="project" value="UniProtKB-KW"/>
</dbReference>
<dbReference type="SUPFAM" id="SSF57180">
    <property type="entry name" value="Cellulose-binding domain"/>
    <property type="match status" value="1"/>
</dbReference>
<dbReference type="AlphaFoldDB" id="A0AA39XFZ0"/>
<reference evidence="19" key="1">
    <citation type="submission" date="2023-06" db="EMBL/GenBank/DDBJ databases">
        <title>Genome-scale phylogeny and comparative genomics of the fungal order Sordariales.</title>
        <authorList>
            <consortium name="Lawrence Berkeley National Laboratory"/>
            <person name="Hensen N."/>
            <person name="Bonometti L."/>
            <person name="Westerberg I."/>
            <person name="Brannstrom I.O."/>
            <person name="Guillou S."/>
            <person name="Cros-Aarteil S."/>
            <person name="Calhoun S."/>
            <person name="Haridas S."/>
            <person name="Kuo A."/>
            <person name="Mondo S."/>
            <person name="Pangilinan J."/>
            <person name="Riley R."/>
            <person name="Labutti K."/>
            <person name="Andreopoulos B."/>
            <person name="Lipzen A."/>
            <person name="Chen C."/>
            <person name="Yanf M."/>
            <person name="Daum C."/>
            <person name="Ng V."/>
            <person name="Clum A."/>
            <person name="Steindorff A."/>
            <person name="Ohm R."/>
            <person name="Martin F."/>
            <person name="Silar P."/>
            <person name="Natvig D."/>
            <person name="Lalanne C."/>
            <person name="Gautier V."/>
            <person name="Ament-Velasquez S.L."/>
            <person name="Kruys A."/>
            <person name="Hutchinson M.I."/>
            <person name="Powell A.J."/>
            <person name="Barry K."/>
            <person name="Miller A.N."/>
            <person name="Grigoriev I.V."/>
            <person name="Debuchy R."/>
            <person name="Gladieux P."/>
            <person name="Thoren M.H."/>
            <person name="Johannesson H."/>
        </authorList>
    </citation>
    <scope>NUCLEOTIDE SEQUENCE</scope>
    <source>
        <strain evidence="19">CBS 606.72</strain>
    </source>
</reference>
<evidence type="ECO:0000256" key="17">
    <source>
        <dbReference type="SAM" id="SignalP"/>
    </source>
</evidence>
<dbReference type="SMART" id="SM00236">
    <property type="entry name" value="fCBD"/>
    <property type="match status" value="1"/>
</dbReference>